<protein>
    <submittedName>
        <fullName evidence="1">Uncharacterized protein</fullName>
    </submittedName>
</protein>
<dbReference type="EMBL" id="KV750831">
    <property type="protein sequence ID" value="OCL03021.1"/>
    <property type="molecule type" value="Genomic_DNA"/>
</dbReference>
<evidence type="ECO:0000313" key="2">
    <source>
        <dbReference type="Proteomes" id="UP000250140"/>
    </source>
</evidence>
<organism evidence="1 2">
    <name type="scientific">Glonium stellatum</name>
    <dbReference type="NCBI Taxonomy" id="574774"/>
    <lineage>
        <taxon>Eukaryota</taxon>
        <taxon>Fungi</taxon>
        <taxon>Dikarya</taxon>
        <taxon>Ascomycota</taxon>
        <taxon>Pezizomycotina</taxon>
        <taxon>Dothideomycetes</taxon>
        <taxon>Pleosporomycetidae</taxon>
        <taxon>Gloniales</taxon>
        <taxon>Gloniaceae</taxon>
        <taxon>Glonium</taxon>
    </lineage>
</organism>
<reference evidence="1 2" key="1">
    <citation type="journal article" date="2016" name="Nat. Commun.">
        <title>Ectomycorrhizal ecology is imprinted in the genome of the dominant symbiotic fungus Cenococcum geophilum.</title>
        <authorList>
            <consortium name="DOE Joint Genome Institute"/>
            <person name="Peter M."/>
            <person name="Kohler A."/>
            <person name="Ohm R.A."/>
            <person name="Kuo A."/>
            <person name="Krutzmann J."/>
            <person name="Morin E."/>
            <person name="Arend M."/>
            <person name="Barry K.W."/>
            <person name="Binder M."/>
            <person name="Choi C."/>
            <person name="Clum A."/>
            <person name="Copeland A."/>
            <person name="Grisel N."/>
            <person name="Haridas S."/>
            <person name="Kipfer T."/>
            <person name="LaButti K."/>
            <person name="Lindquist E."/>
            <person name="Lipzen A."/>
            <person name="Maire R."/>
            <person name="Meier B."/>
            <person name="Mihaltcheva S."/>
            <person name="Molinier V."/>
            <person name="Murat C."/>
            <person name="Poggeler S."/>
            <person name="Quandt C.A."/>
            <person name="Sperisen C."/>
            <person name="Tritt A."/>
            <person name="Tisserant E."/>
            <person name="Crous P.W."/>
            <person name="Henrissat B."/>
            <person name="Nehls U."/>
            <person name="Egli S."/>
            <person name="Spatafora J.W."/>
            <person name="Grigoriev I.V."/>
            <person name="Martin F.M."/>
        </authorList>
    </citation>
    <scope>NUCLEOTIDE SEQUENCE [LARGE SCALE GENOMIC DNA]</scope>
    <source>
        <strain evidence="1 2">CBS 207.34</strain>
    </source>
</reference>
<proteinExistence type="predicted"/>
<dbReference type="Proteomes" id="UP000250140">
    <property type="component" value="Unassembled WGS sequence"/>
</dbReference>
<sequence length="178" mass="20159">MSTKRYDQCLVSGQHSRLIMIALCSHSASSKKQLNGLKDKLGVGYEIGKLEGTAEYTKMVKPFNLSHFNAKETNFMPTLKGFLKGYTPVPYLALLTNYLYSAHSAPVQKERFISPLDVNETFQEICIMTIYISDAGWKDDLVKWKRDLEKRQGRSMNSLGDKRFLVKLRNALQGDGQG</sequence>
<evidence type="ECO:0000313" key="1">
    <source>
        <dbReference type="EMBL" id="OCL03021.1"/>
    </source>
</evidence>
<gene>
    <name evidence="1" type="ORF">AOQ84DRAFT_382077</name>
</gene>
<keyword evidence="2" id="KW-1185">Reference proteome</keyword>
<name>A0A8E2EQP8_9PEZI</name>
<accession>A0A8E2EQP8</accession>
<dbReference type="AlphaFoldDB" id="A0A8E2EQP8"/>
<dbReference type="OrthoDB" id="3139918at2759"/>